<name>A0ABP0Y489_9ROSI</name>
<protein>
    <submittedName>
        <fullName evidence="1">Uncharacterized protein</fullName>
    </submittedName>
</protein>
<proteinExistence type="predicted"/>
<sequence length="97" mass="11289">MFVGNYFRPPRSSETQVIDPSYFPQFQKFRSFVEVIGDLITIGFLRIGCIGFLNLFAEDCENFSNLDRNLFPGYWEDNQRPPGYYILRLVVFIGTAC</sequence>
<keyword evidence="2" id="KW-1185">Reference proteome</keyword>
<dbReference type="Proteomes" id="UP001642487">
    <property type="component" value="Chromosome 2"/>
</dbReference>
<evidence type="ECO:0000313" key="1">
    <source>
        <dbReference type="EMBL" id="CAK9314411.1"/>
    </source>
</evidence>
<dbReference type="EMBL" id="OZ021736">
    <property type="protein sequence ID" value="CAK9314411.1"/>
    <property type="molecule type" value="Genomic_DNA"/>
</dbReference>
<accession>A0ABP0Y489</accession>
<reference evidence="1 2" key="1">
    <citation type="submission" date="2024-03" db="EMBL/GenBank/DDBJ databases">
        <authorList>
            <person name="Gkanogiannis A."/>
            <person name="Becerra Lopez-Lavalle L."/>
        </authorList>
    </citation>
    <scope>NUCLEOTIDE SEQUENCE [LARGE SCALE GENOMIC DNA]</scope>
</reference>
<organism evidence="1 2">
    <name type="scientific">Citrullus colocynthis</name>
    <name type="common">colocynth</name>
    <dbReference type="NCBI Taxonomy" id="252529"/>
    <lineage>
        <taxon>Eukaryota</taxon>
        <taxon>Viridiplantae</taxon>
        <taxon>Streptophyta</taxon>
        <taxon>Embryophyta</taxon>
        <taxon>Tracheophyta</taxon>
        <taxon>Spermatophyta</taxon>
        <taxon>Magnoliopsida</taxon>
        <taxon>eudicotyledons</taxon>
        <taxon>Gunneridae</taxon>
        <taxon>Pentapetalae</taxon>
        <taxon>rosids</taxon>
        <taxon>fabids</taxon>
        <taxon>Cucurbitales</taxon>
        <taxon>Cucurbitaceae</taxon>
        <taxon>Benincaseae</taxon>
        <taxon>Citrullus</taxon>
    </lineage>
</organism>
<gene>
    <name evidence="1" type="ORF">CITCOLO1_LOCUS6163</name>
</gene>
<evidence type="ECO:0000313" key="2">
    <source>
        <dbReference type="Proteomes" id="UP001642487"/>
    </source>
</evidence>